<evidence type="ECO:0000313" key="3">
    <source>
        <dbReference type="EMBL" id="SPO25739.1"/>
    </source>
</evidence>
<feature type="chain" id="PRO_5023125715" description="DUF7888 domain-containing protein" evidence="1">
    <location>
        <begin position="20"/>
        <end position="147"/>
    </location>
</feature>
<keyword evidence="4" id="KW-1185">Reference proteome</keyword>
<dbReference type="AlphaFoldDB" id="A0A5C3E936"/>
<reference evidence="3 4" key="1">
    <citation type="submission" date="2018-03" db="EMBL/GenBank/DDBJ databases">
        <authorList>
            <person name="Guldener U."/>
        </authorList>
    </citation>
    <scope>NUCLEOTIDE SEQUENCE [LARGE SCALE GENOMIC DNA]</scope>
    <source>
        <strain evidence="3 4">NBRC100155</strain>
    </source>
</reference>
<dbReference type="OrthoDB" id="3478218at2759"/>
<dbReference type="Proteomes" id="UP000324022">
    <property type="component" value="Unassembled WGS sequence"/>
</dbReference>
<proteinExistence type="predicted"/>
<protein>
    <recommendedName>
        <fullName evidence="2">DUF7888 domain-containing protein</fullName>
    </recommendedName>
</protein>
<accession>A0A5C3E936</accession>
<gene>
    <name evidence="3" type="ORF">UTRI_03104</name>
</gene>
<evidence type="ECO:0000256" key="1">
    <source>
        <dbReference type="SAM" id="SignalP"/>
    </source>
</evidence>
<organism evidence="3 4">
    <name type="scientific">Ustilago trichophora</name>
    <dbReference type="NCBI Taxonomy" id="86804"/>
    <lineage>
        <taxon>Eukaryota</taxon>
        <taxon>Fungi</taxon>
        <taxon>Dikarya</taxon>
        <taxon>Basidiomycota</taxon>
        <taxon>Ustilaginomycotina</taxon>
        <taxon>Ustilaginomycetes</taxon>
        <taxon>Ustilaginales</taxon>
        <taxon>Ustilaginaceae</taxon>
        <taxon>Ustilago</taxon>
    </lineage>
</organism>
<sequence length="147" mass="16790">MKLFNVSLAGLVFCSVVFAHEGAIGERHRMQRIERRNAFEECNIAQVEGFWERGAKGPDAVPGMTAAVCLNTNSHSEVQNRSPEHYRPIEGDHYCRHKRDQVSYDCYYIIGPNTVKFWGDGGFRNLVIDKDDNRCTYDVDKKVLTCT</sequence>
<dbReference type="EMBL" id="OOIN01000012">
    <property type="protein sequence ID" value="SPO25739.1"/>
    <property type="molecule type" value="Genomic_DNA"/>
</dbReference>
<dbReference type="Pfam" id="PF25411">
    <property type="entry name" value="DUF7888"/>
    <property type="match status" value="1"/>
</dbReference>
<dbReference type="InterPro" id="IPR057210">
    <property type="entry name" value="DUF7888"/>
</dbReference>
<evidence type="ECO:0000313" key="4">
    <source>
        <dbReference type="Proteomes" id="UP000324022"/>
    </source>
</evidence>
<feature type="domain" description="DUF7888" evidence="2">
    <location>
        <begin position="63"/>
        <end position="147"/>
    </location>
</feature>
<keyword evidence="1" id="KW-0732">Signal</keyword>
<feature type="signal peptide" evidence="1">
    <location>
        <begin position="1"/>
        <end position="19"/>
    </location>
</feature>
<evidence type="ECO:0000259" key="2">
    <source>
        <dbReference type="Pfam" id="PF25411"/>
    </source>
</evidence>
<name>A0A5C3E936_9BASI</name>